<dbReference type="InterPro" id="IPR036291">
    <property type="entry name" value="NAD(P)-bd_dom_sf"/>
</dbReference>
<sequence length="243" mass="26984">MHVLITGGSGVIGQELVKGFLSKGYDVSFTSTSEDSAGKVLERFVDHKDKLHALIVEFNHETDVEEFVRENVGKYTHLINNARSLKSVVVEENGFSSSSNIHKELFMSVTLPYLLSCGFVDTLKSIVNISSMYGVVAFNRNLYEDGYNSSPIQYSIAKAAQIHLTKELAVRFADRGIRVNTVSFGGVEGRVSDEFKKRYAKLCPAGEMLKKEELFDPVWFVSSSVSKSLTGHNLIVDGGWSIW</sequence>
<dbReference type="Pfam" id="PF00106">
    <property type="entry name" value="adh_short"/>
    <property type="match status" value="1"/>
</dbReference>
<accession>A0A0B6D459</accession>
<dbReference type="GO" id="GO:0016616">
    <property type="term" value="F:oxidoreductase activity, acting on the CH-OH group of donors, NAD or NADP as acceptor"/>
    <property type="evidence" value="ECO:0007669"/>
    <property type="project" value="TreeGrafter"/>
</dbReference>
<dbReference type="SUPFAM" id="SSF51735">
    <property type="entry name" value="NAD(P)-binding Rossmann-fold domains"/>
    <property type="match status" value="1"/>
</dbReference>
<gene>
    <name evidence="2" type="ORF">LA55_1645</name>
</gene>
<dbReference type="OrthoDB" id="9809287at2"/>
<dbReference type="PANTHER" id="PTHR42760">
    <property type="entry name" value="SHORT-CHAIN DEHYDROGENASES/REDUCTASES FAMILY MEMBER"/>
    <property type="match status" value="1"/>
</dbReference>
<dbReference type="Gene3D" id="3.40.50.720">
    <property type="entry name" value="NAD(P)-binding Rossmann-like Domain"/>
    <property type="match status" value="1"/>
</dbReference>
<comment type="similarity">
    <text evidence="1">Belongs to the short-chain dehydrogenases/reductases (SDR) family.</text>
</comment>
<dbReference type="AlphaFoldDB" id="A0A0B6D459"/>
<dbReference type="EMBL" id="CP009440">
    <property type="protein sequence ID" value="AJI53107.1"/>
    <property type="molecule type" value="Genomic_DNA"/>
</dbReference>
<evidence type="ECO:0000256" key="1">
    <source>
        <dbReference type="ARBA" id="ARBA00006484"/>
    </source>
</evidence>
<organism evidence="2 3">
    <name type="scientific">Francisella philomiragia</name>
    <dbReference type="NCBI Taxonomy" id="28110"/>
    <lineage>
        <taxon>Bacteria</taxon>
        <taxon>Pseudomonadati</taxon>
        <taxon>Pseudomonadota</taxon>
        <taxon>Gammaproteobacteria</taxon>
        <taxon>Thiotrichales</taxon>
        <taxon>Francisellaceae</taxon>
        <taxon>Francisella</taxon>
    </lineage>
</organism>
<evidence type="ECO:0000313" key="3">
    <source>
        <dbReference type="Proteomes" id="UP000031830"/>
    </source>
</evidence>
<dbReference type="PRINTS" id="PR00081">
    <property type="entry name" value="GDHRDH"/>
</dbReference>
<evidence type="ECO:0000313" key="2">
    <source>
        <dbReference type="EMBL" id="AJI53107.1"/>
    </source>
</evidence>
<name>A0A0B6D459_9GAMM</name>
<dbReference type="InterPro" id="IPR002347">
    <property type="entry name" value="SDR_fam"/>
</dbReference>
<dbReference type="Proteomes" id="UP000031830">
    <property type="component" value="Chromosome"/>
</dbReference>
<dbReference type="KEGG" id="fpz:LA55_1645"/>
<proteinExistence type="inferred from homology"/>
<dbReference type="RefSeq" id="WP_050022790.1">
    <property type="nucleotide sequence ID" value="NZ_CP009440.1"/>
</dbReference>
<protein>
    <submittedName>
        <fullName evidence="2">Short chain dehydrogenase family protein</fullName>
    </submittedName>
</protein>
<reference evidence="2 3" key="1">
    <citation type="journal article" date="2015" name="Genome Announc.">
        <title>Genome sequencing of 18 francisella strains to aid in assay development and testing.</title>
        <authorList>
            <person name="Johnson S.L."/>
            <person name="Daligault H.E."/>
            <person name="Davenport K.W."/>
            <person name="Coyne S.R."/>
            <person name="Frey K.G."/>
            <person name="Koroleva G.I."/>
            <person name="Broomall S.M."/>
            <person name="Bishop-Lilly K.A."/>
            <person name="Bruce D.C."/>
            <person name="Chertkov O."/>
            <person name="Freitas T."/>
            <person name="Jaissle J."/>
            <person name="Ladner J.T."/>
            <person name="Rosenzweig C.N."/>
            <person name="Gibbons H.S."/>
            <person name="Palacios G.F."/>
            <person name="Redden C.L."/>
            <person name="Xu Y."/>
            <person name="Minogue T.D."/>
            <person name="Chain P.S."/>
        </authorList>
    </citation>
    <scope>NUCLEOTIDE SEQUENCE [LARGE SCALE GENOMIC DNA]</scope>
    <source>
        <strain evidence="2 3">GA01-2794</strain>
    </source>
</reference>